<feature type="domain" description="Peptidase S9 prolyl oligopeptidase catalytic" evidence="3">
    <location>
        <begin position="439"/>
        <end position="649"/>
    </location>
</feature>
<dbReference type="InterPro" id="IPR001375">
    <property type="entry name" value="Peptidase_S9_cat"/>
</dbReference>
<proteinExistence type="predicted"/>
<feature type="signal peptide" evidence="2">
    <location>
        <begin position="1"/>
        <end position="21"/>
    </location>
</feature>
<evidence type="ECO:0000313" key="4">
    <source>
        <dbReference type="EMBL" id="RCS29901.1"/>
    </source>
</evidence>
<dbReference type="Proteomes" id="UP000252387">
    <property type="component" value="Unassembled WGS sequence"/>
</dbReference>
<evidence type="ECO:0000259" key="3">
    <source>
        <dbReference type="Pfam" id="PF00326"/>
    </source>
</evidence>
<reference evidence="4 5" key="1">
    <citation type="submission" date="2018-05" db="EMBL/GenBank/DDBJ databases">
        <title>Draft genome sequence of Rhodanobacter denitrificans Yn1 isolated from gold copper mine.</title>
        <authorList>
            <person name="Yang N."/>
            <person name="Mazhar H.S."/>
            <person name="Rensing C."/>
        </authorList>
    </citation>
    <scope>NUCLEOTIDE SEQUENCE [LARGE SCALE GENOMIC DNA]</scope>
    <source>
        <strain evidence="4 5">Yn1</strain>
    </source>
</reference>
<dbReference type="GO" id="GO:0006508">
    <property type="term" value="P:proteolysis"/>
    <property type="evidence" value="ECO:0007669"/>
    <property type="project" value="InterPro"/>
</dbReference>
<evidence type="ECO:0000256" key="1">
    <source>
        <dbReference type="ARBA" id="ARBA00022801"/>
    </source>
</evidence>
<gene>
    <name evidence="4" type="ORF">DEO45_07420</name>
</gene>
<dbReference type="InterPro" id="IPR029058">
    <property type="entry name" value="AB_hydrolase_fold"/>
</dbReference>
<dbReference type="GO" id="GO:0004252">
    <property type="term" value="F:serine-type endopeptidase activity"/>
    <property type="evidence" value="ECO:0007669"/>
    <property type="project" value="TreeGrafter"/>
</dbReference>
<protein>
    <submittedName>
        <fullName evidence="4">S9 family peptidase</fullName>
    </submittedName>
</protein>
<dbReference type="Gene3D" id="3.40.50.1820">
    <property type="entry name" value="alpha/beta hydrolase"/>
    <property type="match status" value="1"/>
</dbReference>
<dbReference type="PANTHER" id="PTHR42776">
    <property type="entry name" value="SERINE PEPTIDASE S9 FAMILY MEMBER"/>
    <property type="match status" value="1"/>
</dbReference>
<keyword evidence="2" id="KW-0732">Signal</keyword>
<feature type="chain" id="PRO_5016827656" evidence="2">
    <location>
        <begin position="22"/>
        <end position="664"/>
    </location>
</feature>
<name>A0A368KD92_9GAMM</name>
<keyword evidence="1" id="KW-0378">Hydrolase</keyword>
<dbReference type="SUPFAM" id="SSF82171">
    <property type="entry name" value="DPP6 N-terminal domain-like"/>
    <property type="match status" value="1"/>
</dbReference>
<dbReference type="AlphaFoldDB" id="A0A368KD92"/>
<organism evidence="4 5">
    <name type="scientific">Rhodanobacter denitrificans</name>
    <dbReference type="NCBI Taxonomy" id="666685"/>
    <lineage>
        <taxon>Bacteria</taxon>
        <taxon>Pseudomonadati</taxon>
        <taxon>Pseudomonadota</taxon>
        <taxon>Gammaproteobacteria</taxon>
        <taxon>Lysobacterales</taxon>
        <taxon>Rhodanobacteraceae</taxon>
        <taxon>Rhodanobacter</taxon>
    </lineage>
</organism>
<evidence type="ECO:0000313" key="5">
    <source>
        <dbReference type="Proteomes" id="UP000252387"/>
    </source>
</evidence>
<dbReference type="PANTHER" id="PTHR42776:SF27">
    <property type="entry name" value="DIPEPTIDYL PEPTIDASE FAMILY MEMBER 6"/>
    <property type="match status" value="1"/>
</dbReference>
<dbReference type="Pfam" id="PF00326">
    <property type="entry name" value="Peptidase_S9"/>
    <property type="match status" value="1"/>
</dbReference>
<dbReference type="OrthoDB" id="4269629at2"/>
<accession>A0A368KD92</accession>
<dbReference type="EMBL" id="QFWQ01000005">
    <property type="protein sequence ID" value="RCS29901.1"/>
    <property type="molecule type" value="Genomic_DNA"/>
</dbReference>
<sequence>MGMQRWIVAGLLLLSTAVLQAQPVSFAELARHAQYKDVKISPDGKYLAATAVVKGQTVLALIRLSDHKGNLVRPRQEDDVTDFWWASDTRVLYSVGERVGGYDVPFATGELFAVNADGNGANMLYGYRRAGMSTGSHIQQATAENGSAELIATIPGDPNHVLVSISTWSGAGFEGAIPVAYSMDVRNGNKTQLIVAPMRGAGFVADHQGRIRFAAGFDNDGNTRVYQHPIGGDGWQLLPEASKNRSMPIGFNRDDSEAYFTCSAPATFGICRWDPAKQSLSVVWSNPHVEATRILQGLADDSILGVGFMDGRTGAALFDAQSIDAQTLLALMKQFPGESVRFVSGTRDGSLSVVLVEADADPGTFLLYDAKARKLTPLLARASWIDPARMATMQPVDFAARDGMQLHGYVSYPPGKESARHLPMVVLVHGGPFGIRDHWEYQPDVQALATRGYAVLQVNYRGSGGYGYDYERAGWKEWGGKMQDDVTDATRWAIAQGIADPQRICIYGGSYGGYAALEGAMKEPDLYKCAVGYAGVYDLPLMYRRGDTPQSSFGEAYLKRQLGDDMGVLAGHSPINQLDRLKARVMLVVGGEDRRVPPVQGISLHQALAKRNIAHEWLYKPNEMHGFYDETNQAELYAKLVQFVDSSIGPGTTGTGNSNTAAAH</sequence>
<comment type="caution">
    <text evidence="4">The sequence shown here is derived from an EMBL/GenBank/DDBJ whole genome shotgun (WGS) entry which is preliminary data.</text>
</comment>
<dbReference type="RefSeq" id="WP_114342033.1">
    <property type="nucleotide sequence ID" value="NZ_QFWQ01000005.1"/>
</dbReference>
<dbReference type="SUPFAM" id="SSF53474">
    <property type="entry name" value="alpha/beta-Hydrolases"/>
    <property type="match status" value="1"/>
</dbReference>
<keyword evidence="5" id="KW-1185">Reference proteome</keyword>
<evidence type="ECO:0000256" key="2">
    <source>
        <dbReference type="SAM" id="SignalP"/>
    </source>
</evidence>